<reference evidence="1" key="1">
    <citation type="submission" date="2019-06" db="EMBL/GenBank/DDBJ databases">
        <authorList>
            <person name="Zheng W."/>
        </authorList>
    </citation>
    <scope>NUCLEOTIDE SEQUENCE</scope>
    <source>
        <strain evidence="1">QDHG01</strain>
    </source>
</reference>
<accession>A0A8J8NGE8</accession>
<dbReference type="Proteomes" id="UP000785679">
    <property type="component" value="Unassembled WGS sequence"/>
</dbReference>
<keyword evidence="2" id="KW-1185">Reference proteome</keyword>
<evidence type="ECO:0000313" key="2">
    <source>
        <dbReference type="Proteomes" id="UP000785679"/>
    </source>
</evidence>
<gene>
    <name evidence="1" type="ORF">FGO68_gene17256</name>
</gene>
<protein>
    <submittedName>
        <fullName evidence="1">Uncharacterized protein</fullName>
    </submittedName>
</protein>
<name>A0A8J8NGE8_HALGN</name>
<dbReference type="OrthoDB" id="291289at2759"/>
<dbReference type="EMBL" id="RRYP01016734">
    <property type="protein sequence ID" value="TNV74656.1"/>
    <property type="molecule type" value="Genomic_DNA"/>
</dbReference>
<sequence length="200" mass="23928">MFYPNIKQIKFKKNWYGKVIGIEYQDKKLSLQKYKENYRKLQEIAQKKLLITNQIYEISRIQFILQSFVSRKQMAYSHFIGIKETNFIENSIIDDSQIENFNDLSRIKETRIVQIHYIQQPQNETRMDISSYQLTHNPSNPTVNATSENEASIQNTAHVSLPPIDQKYYELSEEDFELLIVKQRQKPNIMSQFYELNKIY</sequence>
<evidence type="ECO:0000313" key="1">
    <source>
        <dbReference type="EMBL" id="TNV74656.1"/>
    </source>
</evidence>
<organism evidence="1 2">
    <name type="scientific">Halteria grandinella</name>
    <dbReference type="NCBI Taxonomy" id="5974"/>
    <lineage>
        <taxon>Eukaryota</taxon>
        <taxon>Sar</taxon>
        <taxon>Alveolata</taxon>
        <taxon>Ciliophora</taxon>
        <taxon>Intramacronucleata</taxon>
        <taxon>Spirotrichea</taxon>
        <taxon>Stichotrichia</taxon>
        <taxon>Sporadotrichida</taxon>
        <taxon>Halteriidae</taxon>
        <taxon>Halteria</taxon>
    </lineage>
</organism>
<proteinExistence type="predicted"/>
<dbReference type="AlphaFoldDB" id="A0A8J8NGE8"/>
<comment type="caution">
    <text evidence="1">The sequence shown here is derived from an EMBL/GenBank/DDBJ whole genome shotgun (WGS) entry which is preliminary data.</text>
</comment>